<reference evidence="1 3" key="1">
    <citation type="journal article" date="2014" name="BMC Genomics">
        <title>Genome sequence of Anopheles sinensis provides insight into genetics basis of mosquito competence for malaria parasites.</title>
        <authorList>
            <person name="Zhou D."/>
            <person name="Zhang D."/>
            <person name="Ding G."/>
            <person name="Shi L."/>
            <person name="Hou Q."/>
            <person name="Ye Y."/>
            <person name="Xu Y."/>
            <person name="Zhou H."/>
            <person name="Xiong C."/>
            <person name="Li S."/>
            <person name="Yu J."/>
            <person name="Hong S."/>
            <person name="Yu X."/>
            <person name="Zou P."/>
            <person name="Chen C."/>
            <person name="Chang X."/>
            <person name="Wang W."/>
            <person name="Lv Y."/>
            <person name="Sun Y."/>
            <person name="Ma L."/>
            <person name="Shen B."/>
            <person name="Zhu C."/>
        </authorList>
    </citation>
    <scope>NUCLEOTIDE SEQUENCE [LARGE SCALE GENOMIC DNA]</scope>
</reference>
<accession>A0A084VST0</accession>
<sequence length="116" mass="12757">MSNDEREPSPFCRYAGMGTQVCSAQWPFPETPVGFNRMAVNHAEISPVNDCPAVVIGDQGIGNKGRIQFVQKLGGTFLFVLGDGPYRGVVKTMAQDICERRWKSVTSVGYGRTEKL</sequence>
<organism evidence="1">
    <name type="scientific">Anopheles sinensis</name>
    <name type="common">Mosquito</name>
    <dbReference type="NCBI Taxonomy" id="74873"/>
    <lineage>
        <taxon>Eukaryota</taxon>
        <taxon>Metazoa</taxon>
        <taxon>Ecdysozoa</taxon>
        <taxon>Arthropoda</taxon>
        <taxon>Hexapoda</taxon>
        <taxon>Insecta</taxon>
        <taxon>Pterygota</taxon>
        <taxon>Neoptera</taxon>
        <taxon>Endopterygota</taxon>
        <taxon>Diptera</taxon>
        <taxon>Nematocera</taxon>
        <taxon>Culicoidea</taxon>
        <taxon>Culicidae</taxon>
        <taxon>Anophelinae</taxon>
        <taxon>Anopheles</taxon>
    </lineage>
</organism>
<proteinExistence type="predicted"/>
<dbReference type="Proteomes" id="UP000030765">
    <property type="component" value="Unassembled WGS sequence"/>
</dbReference>
<dbReference type="EMBL" id="ATLV01016140">
    <property type="status" value="NOT_ANNOTATED_CDS"/>
    <property type="molecule type" value="Genomic_DNA"/>
</dbReference>
<evidence type="ECO:0000313" key="3">
    <source>
        <dbReference type="Proteomes" id="UP000030765"/>
    </source>
</evidence>
<dbReference type="AlphaFoldDB" id="A0A084VST0"/>
<evidence type="ECO:0000313" key="1">
    <source>
        <dbReference type="EMBL" id="KFB41024.1"/>
    </source>
</evidence>
<dbReference type="VEuPathDB" id="VectorBase:ASIC008641"/>
<keyword evidence="3" id="KW-1185">Reference proteome</keyword>
<reference evidence="2" key="2">
    <citation type="submission" date="2020-05" db="UniProtKB">
        <authorList>
            <consortium name="EnsemblMetazoa"/>
        </authorList>
    </citation>
    <scope>IDENTIFICATION</scope>
</reference>
<dbReference type="EnsemblMetazoa" id="ASIC008641-RA">
    <property type="protein sequence ID" value="ASIC008641-PA"/>
    <property type="gene ID" value="ASIC008641"/>
</dbReference>
<gene>
    <name evidence="1" type="ORF">ZHAS_00008641</name>
</gene>
<dbReference type="EMBL" id="KE525057">
    <property type="protein sequence ID" value="KFB41024.1"/>
    <property type="molecule type" value="Genomic_DNA"/>
</dbReference>
<protein>
    <submittedName>
        <fullName evidence="1 2">Putative QueD like protein</fullName>
    </submittedName>
</protein>
<evidence type="ECO:0000313" key="2">
    <source>
        <dbReference type="EnsemblMetazoa" id="ASIC008641-PA"/>
    </source>
</evidence>
<name>A0A084VST0_ANOSI</name>